<dbReference type="Proteomes" id="UP000504606">
    <property type="component" value="Unplaced"/>
</dbReference>
<evidence type="ECO:0000313" key="2">
    <source>
        <dbReference type="RefSeq" id="XP_052123671.1"/>
    </source>
</evidence>
<dbReference type="AlphaFoldDB" id="A0A9C6TWJ8"/>
<dbReference type="RefSeq" id="XP_052123671.1">
    <property type="nucleotide sequence ID" value="XM_052267711.1"/>
</dbReference>
<dbReference type="KEGG" id="foc:127749479"/>
<name>A0A9C6TWJ8_FRAOC</name>
<evidence type="ECO:0000313" key="1">
    <source>
        <dbReference type="Proteomes" id="UP000504606"/>
    </source>
</evidence>
<keyword evidence="1" id="KW-1185">Reference proteome</keyword>
<organism evidence="1 2">
    <name type="scientific">Frankliniella occidentalis</name>
    <name type="common">Western flower thrips</name>
    <name type="synonym">Euthrips occidentalis</name>
    <dbReference type="NCBI Taxonomy" id="133901"/>
    <lineage>
        <taxon>Eukaryota</taxon>
        <taxon>Metazoa</taxon>
        <taxon>Ecdysozoa</taxon>
        <taxon>Arthropoda</taxon>
        <taxon>Hexapoda</taxon>
        <taxon>Insecta</taxon>
        <taxon>Pterygota</taxon>
        <taxon>Neoptera</taxon>
        <taxon>Paraneoptera</taxon>
        <taxon>Thysanoptera</taxon>
        <taxon>Terebrantia</taxon>
        <taxon>Thripoidea</taxon>
        <taxon>Thripidae</taxon>
        <taxon>Frankliniella</taxon>
    </lineage>
</organism>
<sequence length="347" mass="39817">MLLVLRHCIPKYFTVELLNHFIELFYYGDCDSSKIPSISLDFASRDKLKMSGPETLMFVRMFGLLVSDRVPHDDPFWIFLNLKLSQLLDKCLSKSISPRMSVSLRILVEEFNEIYVCVPNDTLKPKFHFQVHYSTIIDESGPVALTSTKRFESKHRSLLMRAHDTQSRMQICVTVAIHHQLQMCFRCKSRSRIIPKPEFGPLHEVSWANFSNPECLKSVLATPMSSCMSANWVKLKGTKYKLRMVLTLQIDNSENPVFGHIEAIILESNNSFVLVFSHLMNLGFDSHVHGYEVESSDSWSKVYVMNLFDPLPHNINLSASESKKFVVLHCELSAHNLNFKLISVSVI</sequence>
<reference evidence="2" key="1">
    <citation type="submission" date="2025-08" db="UniProtKB">
        <authorList>
            <consortium name="RefSeq"/>
        </authorList>
    </citation>
    <scope>IDENTIFICATION</scope>
    <source>
        <tissue evidence="2">Whole organism</tissue>
    </source>
</reference>
<proteinExistence type="predicted"/>
<protein>
    <submittedName>
        <fullName evidence="2">Uncharacterized protein LOC127749479</fullName>
    </submittedName>
</protein>
<dbReference type="OrthoDB" id="9995573at2759"/>
<dbReference type="GeneID" id="127749479"/>
<accession>A0A9C6TWJ8</accession>
<gene>
    <name evidence="2" type="primary">LOC127749479</name>
</gene>